<dbReference type="GO" id="GO:0015297">
    <property type="term" value="F:antiporter activity"/>
    <property type="evidence" value="ECO:0007669"/>
    <property type="project" value="InterPro"/>
</dbReference>
<name>A0A0A0L783_CUCSA</name>
<accession>A0A0A0L783</accession>
<evidence type="ECO:0000313" key="3">
    <source>
        <dbReference type="EMBL" id="KGN57628.1"/>
    </source>
</evidence>
<dbReference type="OMA" id="AVGHNIW"/>
<keyword evidence="4" id="KW-1185">Reference proteome</keyword>
<protein>
    <submittedName>
        <fullName evidence="3">Uncharacterized protein</fullName>
    </submittedName>
</protein>
<feature type="transmembrane region" description="Helical" evidence="2">
    <location>
        <begin position="69"/>
        <end position="91"/>
    </location>
</feature>
<dbReference type="AlphaFoldDB" id="A0A0A0L783"/>
<proteinExistence type="inferred from homology"/>
<reference evidence="3 4" key="2">
    <citation type="journal article" date="2009" name="PLoS ONE">
        <title>An integrated genetic and cytogenetic map of the cucumber genome.</title>
        <authorList>
            <person name="Ren Y."/>
            <person name="Zhang Z."/>
            <person name="Liu J."/>
            <person name="Staub J.E."/>
            <person name="Han Y."/>
            <person name="Cheng Z."/>
            <person name="Li X."/>
            <person name="Lu J."/>
            <person name="Miao H."/>
            <person name="Kang H."/>
            <person name="Xie B."/>
            <person name="Gu X."/>
            <person name="Wang X."/>
            <person name="Du Y."/>
            <person name="Jin W."/>
            <person name="Huang S."/>
        </authorList>
    </citation>
    <scope>NUCLEOTIDE SEQUENCE [LARGE SCALE GENOMIC DNA]</scope>
    <source>
        <strain evidence="4">cv. 9930</strain>
    </source>
</reference>
<evidence type="ECO:0000256" key="1">
    <source>
        <dbReference type="ARBA" id="ARBA00010199"/>
    </source>
</evidence>
<dbReference type="GO" id="GO:0042910">
    <property type="term" value="F:xenobiotic transmembrane transporter activity"/>
    <property type="evidence" value="ECO:0007669"/>
    <property type="project" value="InterPro"/>
</dbReference>
<dbReference type="Gramene" id="KGN57628">
    <property type="protein sequence ID" value="KGN57628"/>
    <property type="gene ID" value="Csa_3G233980"/>
</dbReference>
<feature type="transmembrane region" description="Helical" evidence="2">
    <location>
        <begin position="132"/>
        <end position="154"/>
    </location>
</feature>
<reference evidence="3 4" key="4">
    <citation type="journal article" date="2011" name="BMC Genomics">
        <title>RNA-Seq improves annotation of protein-coding genes in the cucumber genome.</title>
        <authorList>
            <person name="Li Z."/>
            <person name="Zhang Z."/>
            <person name="Yan P."/>
            <person name="Huang S."/>
            <person name="Fei Z."/>
            <person name="Lin K."/>
        </authorList>
    </citation>
    <scope>NUCLEOTIDE SEQUENCE [LARGE SCALE GENOMIC DNA]</scope>
    <source>
        <strain evidence="4">cv. 9930</strain>
    </source>
</reference>
<keyword evidence="2" id="KW-0812">Transmembrane</keyword>
<evidence type="ECO:0000313" key="4">
    <source>
        <dbReference type="Proteomes" id="UP000029981"/>
    </source>
</evidence>
<dbReference type="Pfam" id="PF01554">
    <property type="entry name" value="MatE"/>
    <property type="match status" value="1"/>
</dbReference>
<keyword evidence="2" id="KW-1133">Transmembrane helix</keyword>
<dbReference type="GO" id="GO:0016020">
    <property type="term" value="C:membrane"/>
    <property type="evidence" value="ECO:0007669"/>
    <property type="project" value="InterPro"/>
</dbReference>
<dbReference type="EMBL" id="CM002924">
    <property type="protein sequence ID" value="KGN57628.1"/>
    <property type="molecule type" value="Genomic_DNA"/>
</dbReference>
<feature type="transmembrane region" description="Helical" evidence="2">
    <location>
        <begin position="98"/>
        <end position="120"/>
    </location>
</feature>
<dbReference type="PANTHER" id="PTHR11206">
    <property type="entry name" value="MULTIDRUG RESISTANCE PROTEIN"/>
    <property type="match status" value="1"/>
</dbReference>
<gene>
    <name evidence="3" type="ORF">Csa_3G233980</name>
</gene>
<comment type="similarity">
    <text evidence="1">Belongs to the multi antimicrobial extrusion (MATE) (TC 2.A.66.1) family.</text>
</comment>
<dbReference type="Proteomes" id="UP000029981">
    <property type="component" value="Chromosome 3"/>
</dbReference>
<organism evidence="3 4">
    <name type="scientific">Cucumis sativus</name>
    <name type="common">Cucumber</name>
    <dbReference type="NCBI Taxonomy" id="3659"/>
    <lineage>
        <taxon>Eukaryota</taxon>
        <taxon>Viridiplantae</taxon>
        <taxon>Streptophyta</taxon>
        <taxon>Embryophyta</taxon>
        <taxon>Tracheophyta</taxon>
        <taxon>Spermatophyta</taxon>
        <taxon>Magnoliopsida</taxon>
        <taxon>eudicotyledons</taxon>
        <taxon>Gunneridae</taxon>
        <taxon>Pentapetalae</taxon>
        <taxon>rosids</taxon>
        <taxon>fabids</taxon>
        <taxon>Cucurbitales</taxon>
        <taxon>Cucurbitaceae</taxon>
        <taxon>Benincaseae</taxon>
        <taxon>Cucumis</taxon>
    </lineage>
</organism>
<dbReference type="InterPro" id="IPR002528">
    <property type="entry name" value="MATE_fam"/>
</dbReference>
<keyword evidence="2" id="KW-0472">Membrane</keyword>
<reference evidence="3 4" key="1">
    <citation type="journal article" date="2009" name="Nat. Genet.">
        <title>The genome of the cucumber, Cucumis sativus L.</title>
        <authorList>
            <person name="Huang S."/>
            <person name="Li R."/>
            <person name="Zhang Z."/>
            <person name="Li L."/>
            <person name="Gu X."/>
            <person name="Fan W."/>
            <person name="Lucas W.J."/>
            <person name="Wang X."/>
            <person name="Xie B."/>
            <person name="Ni P."/>
            <person name="Ren Y."/>
            <person name="Zhu H."/>
            <person name="Li J."/>
            <person name="Lin K."/>
            <person name="Jin W."/>
            <person name="Fei Z."/>
            <person name="Li G."/>
            <person name="Staub J."/>
            <person name="Kilian A."/>
            <person name="van der Vossen E.A."/>
            <person name="Wu Y."/>
            <person name="Guo J."/>
            <person name="He J."/>
            <person name="Jia Z."/>
            <person name="Ren Y."/>
            <person name="Tian G."/>
            <person name="Lu Y."/>
            <person name="Ruan J."/>
            <person name="Qian W."/>
            <person name="Wang M."/>
            <person name="Huang Q."/>
            <person name="Li B."/>
            <person name="Xuan Z."/>
            <person name="Cao J."/>
            <person name="Asan"/>
            <person name="Wu Z."/>
            <person name="Zhang J."/>
            <person name="Cai Q."/>
            <person name="Bai Y."/>
            <person name="Zhao B."/>
            <person name="Han Y."/>
            <person name="Li Y."/>
            <person name="Li X."/>
            <person name="Wang S."/>
            <person name="Shi Q."/>
            <person name="Liu S."/>
            <person name="Cho W.K."/>
            <person name="Kim J.Y."/>
            <person name="Xu Y."/>
            <person name="Heller-Uszynska K."/>
            <person name="Miao H."/>
            <person name="Cheng Z."/>
            <person name="Zhang S."/>
            <person name="Wu J."/>
            <person name="Yang Y."/>
            <person name="Kang H."/>
            <person name="Li M."/>
            <person name="Liang H."/>
            <person name="Ren X."/>
            <person name="Shi Z."/>
            <person name="Wen M."/>
            <person name="Jian M."/>
            <person name="Yang H."/>
            <person name="Zhang G."/>
            <person name="Yang Z."/>
            <person name="Chen R."/>
            <person name="Liu S."/>
            <person name="Li J."/>
            <person name="Ma L."/>
            <person name="Liu H."/>
            <person name="Zhou Y."/>
            <person name="Zhao J."/>
            <person name="Fang X."/>
            <person name="Li G."/>
            <person name="Fang L."/>
            <person name="Li Y."/>
            <person name="Liu D."/>
            <person name="Zheng H."/>
            <person name="Zhang Y."/>
            <person name="Qin N."/>
            <person name="Li Z."/>
            <person name="Yang G."/>
            <person name="Yang S."/>
            <person name="Bolund L."/>
            <person name="Kristiansen K."/>
            <person name="Zheng H."/>
            <person name="Li S."/>
            <person name="Zhang X."/>
            <person name="Yang H."/>
            <person name="Wang J."/>
            <person name="Sun R."/>
            <person name="Zhang B."/>
            <person name="Jiang S."/>
            <person name="Wang J."/>
            <person name="Du Y."/>
            <person name="Li S."/>
        </authorList>
    </citation>
    <scope>NUCLEOTIDE SEQUENCE [LARGE SCALE GENOMIC DNA]</scope>
    <source>
        <strain evidence="4">cv. 9930</strain>
    </source>
</reference>
<evidence type="ECO:0000256" key="2">
    <source>
        <dbReference type="SAM" id="Phobius"/>
    </source>
</evidence>
<reference evidence="3 4" key="3">
    <citation type="journal article" date="2010" name="BMC Genomics">
        <title>Transcriptome sequencing and comparative analysis of cucumber flowers with different sex types.</title>
        <authorList>
            <person name="Guo S."/>
            <person name="Zheng Y."/>
            <person name="Joung J.G."/>
            <person name="Liu S."/>
            <person name="Zhang Z."/>
            <person name="Crasta O.R."/>
            <person name="Sobral B.W."/>
            <person name="Xu Y."/>
            <person name="Huang S."/>
            <person name="Fei Z."/>
        </authorList>
    </citation>
    <scope>NUCLEOTIDE SEQUENCE [LARGE SCALE GENOMIC DNA]</scope>
    <source>
        <strain evidence="4">cv. 9930</strain>
    </source>
</reference>
<sequence length="187" mass="20692">MLCLEYWTVEVMVFLVGLMPNSKTSTSLVAMCDSTQTIAYMITCGLSATASTRVSNELGAGNFDKAKTAMFATLKLSVLLPLLVVLALAFGHNTWSSFFINNITIMDEFSSMVPFLAISITLDSVQGAYQHLVVYINLSMFYFIGVTISILLGFKLRLYAKDLWIRYICGLSSQVSSPFSCFICKMD</sequence>